<protein>
    <submittedName>
        <fullName evidence="2">Uncharacterized protein</fullName>
    </submittedName>
</protein>
<name>A0ABU0G406_9HYPH</name>
<feature type="transmembrane region" description="Helical" evidence="1">
    <location>
        <begin position="12"/>
        <end position="31"/>
    </location>
</feature>
<sequence length="100" mass="10773">MTAWLTQFFLSGWISVVAIAVLWSTILVAGLRSPSPGTVLVRLMPNAVSGSCLLAAFGIATRQGPIAWQALLLGISLIAFLVDLRLRLTDHASGLRRRTE</sequence>
<evidence type="ECO:0000313" key="3">
    <source>
        <dbReference type="Proteomes" id="UP001238496"/>
    </source>
</evidence>
<evidence type="ECO:0000256" key="1">
    <source>
        <dbReference type="SAM" id="Phobius"/>
    </source>
</evidence>
<comment type="caution">
    <text evidence="2">The sequence shown here is derived from an EMBL/GenBank/DDBJ whole genome shotgun (WGS) entry which is preliminary data.</text>
</comment>
<keyword evidence="3" id="KW-1185">Reference proteome</keyword>
<gene>
    <name evidence="2" type="ORF">J2045_000450</name>
</gene>
<keyword evidence="1" id="KW-0812">Transmembrane</keyword>
<proteinExistence type="predicted"/>
<dbReference type="EMBL" id="JAUSUW010000001">
    <property type="protein sequence ID" value="MDQ0419440.1"/>
    <property type="molecule type" value="Genomic_DNA"/>
</dbReference>
<accession>A0ABU0G406</accession>
<evidence type="ECO:0000313" key="2">
    <source>
        <dbReference type="EMBL" id="MDQ0419440.1"/>
    </source>
</evidence>
<feature type="transmembrane region" description="Helical" evidence="1">
    <location>
        <begin position="43"/>
        <end position="60"/>
    </location>
</feature>
<organism evidence="2 3">
    <name type="scientific">Peteryoungia aggregata LMG 23059</name>
    <dbReference type="NCBI Taxonomy" id="1368425"/>
    <lineage>
        <taxon>Bacteria</taxon>
        <taxon>Pseudomonadati</taxon>
        <taxon>Pseudomonadota</taxon>
        <taxon>Alphaproteobacteria</taxon>
        <taxon>Hyphomicrobiales</taxon>
        <taxon>Rhizobiaceae</taxon>
        <taxon>Peteryoungia</taxon>
    </lineage>
</organism>
<keyword evidence="1" id="KW-0472">Membrane</keyword>
<reference evidence="2 3" key="1">
    <citation type="submission" date="2023-07" db="EMBL/GenBank/DDBJ databases">
        <title>Genomic Encyclopedia of Type Strains, Phase IV (KMG-IV): sequencing the most valuable type-strain genomes for metagenomic binning, comparative biology and taxonomic classification.</title>
        <authorList>
            <person name="Goeker M."/>
        </authorList>
    </citation>
    <scope>NUCLEOTIDE SEQUENCE [LARGE SCALE GENOMIC DNA]</scope>
    <source>
        <strain evidence="2 3">DSM 1111</strain>
    </source>
</reference>
<feature type="transmembrane region" description="Helical" evidence="1">
    <location>
        <begin position="66"/>
        <end position="88"/>
    </location>
</feature>
<dbReference type="RefSeq" id="WP_307368871.1">
    <property type="nucleotide sequence ID" value="NZ_JAUSUW010000001.1"/>
</dbReference>
<dbReference type="Proteomes" id="UP001238496">
    <property type="component" value="Unassembled WGS sequence"/>
</dbReference>
<keyword evidence="1" id="KW-1133">Transmembrane helix</keyword>